<name>A0A1Q9CHV6_SYMMI</name>
<feature type="domain" description="S1 motif" evidence="3">
    <location>
        <begin position="318"/>
        <end position="387"/>
    </location>
</feature>
<dbReference type="PANTHER" id="PTHR10724">
    <property type="entry name" value="30S RIBOSOMAL PROTEIN S1"/>
    <property type="match status" value="1"/>
</dbReference>
<dbReference type="Pfam" id="PF05641">
    <property type="entry name" value="Agenet"/>
    <property type="match status" value="1"/>
</dbReference>
<dbReference type="Gene3D" id="1.10.720.30">
    <property type="entry name" value="SAP domain"/>
    <property type="match status" value="1"/>
</dbReference>
<keyword evidence="6" id="KW-0689">Ribosomal protein</keyword>
<dbReference type="InterPro" id="IPR008395">
    <property type="entry name" value="Agenet-like_dom"/>
</dbReference>
<dbReference type="GO" id="GO:0003735">
    <property type="term" value="F:structural constituent of ribosome"/>
    <property type="evidence" value="ECO:0007669"/>
    <property type="project" value="TreeGrafter"/>
</dbReference>
<dbReference type="GO" id="GO:0005840">
    <property type="term" value="C:ribosome"/>
    <property type="evidence" value="ECO:0007669"/>
    <property type="project" value="UniProtKB-KW"/>
</dbReference>
<dbReference type="Pfam" id="PF02037">
    <property type="entry name" value="SAP"/>
    <property type="match status" value="1"/>
</dbReference>
<dbReference type="FunFam" id="2.40.50.140:FF:000051">
    <property type="entry name" value="RNA-binding transcriptional accessory protein"/>
    <property type="match status" value="2"/>
</dbReference>
<sequence>MTGYVKQLDGRRGAEALRARRRRIFRHGKALCLAALAVASATAFVHGSSMPRRLVQAPERRLLGQLALEAYSDMKVKELKELLSERGLKVSGKKAELVARLEEHEAQESPDEAESSAPAAEAEAEKKETRKEKPQSGSSDPEGYKAGQLALALFHDDGKYYTVRIVKDNGDETFDIEWVEDDAEDTVDLANLRPNPKNFKKGDLVVAKCNEDGRRYTAIVQENSGKGSVTVQYVEDETEEDVLLDNMWSQKKKFKKGQKVEAKFPDDGEWYAATVKEAVSSGKYLVEWEDPDGGDPESELVLDSIQIPRVGIDQLEVGQKLHGTVKRVLDFGAFVDVGCYTDGLVHISKMAPGRVDNAHDYAEEDQEMDVWVTNIDPEGNKLGLTMVEGKTGGGGRARKEVINPIDSMNVGDEFEGTVESIREFGAFVDIGAERSGLVHISRLADGFVENPHDHVSEGQKVTVWVSSIDGDRIGLSMRRS</sequence>
<dbReference type="Pfam" id="PF00575">
    <property type="entry name" value="S1"/>
    <property type="match status" value="2"/>
</dbReference>
<dbReference type="GO" id="GO:0006412">
    <property type="term" value="P:translation"/>
    <property type="evidence" value="ECO:0007669"/>
    <property type="project" value="TreeGrafter"/>
</dbReference>
<dbReference type="InterPro" id="IPR036361">
    <property type="entry name" value="SAP_dom_sf"/>
</dbReference>
<keyword evidence="6" id="KW-0687">Ribonucleoprotein</keyword>
<evidence type="ECO:0000313" key="6">
    <source>
        <dbReference type="EMBL" id="OLP82456.1"/>
    </source>
</evidence>
<comment type="caution">
    <text evidence="6">The sequence shown here is derived from an EMBL/GenBank/DDBJ whole genome shotgun (WGS) entry which is preliminary data.</text>
</comment>
<dbReference type="PANTHER" id="PTHR10724:SF10">
    <property type="entry name" value="S1 RNA-BINDING DOMAIN-CONTAINING PROTEIN 1"/>
    <property type="match status" value="1"/>
</dbReference>
<dbReference type="Gene3D" id="2.40.50.140">
    <property type="entry name" value="Nucleic acid-binding proteins"/>
    <property type="match status" value="2"/>
</dbReference>
<dbReference type="GO" id="GO:0005737">
    <property type="term" value="C:cytoplasm"/>
    <property type="evidence" value="ECO:0007669"/>
    <property type="project" value="UniProtKB-ARBA"/>
</dbReference>
<evidence type="ECO:0000259" key="3">
    <source>
        <dbReference type="PROSITE" id="PS50126"/>
    </source>
</evidence>
<accession>A0A1Q9CHV6</accession>
<dbReference type="SUPFAM" id="SSF68906">
    <property type="entry name" value="SAP domain"/>
    <property type="match status" value="1"/>
</dbReference>
<feature type="domain" description="S1 motif" evidence="3">
    <location>
        <begin position="411"/>
        <end position="478"/>
    </location>
</feature>
<dbReference type="Proteomes" id="UP000186817">
    <property type="component" value="Unassembled WGS sequence"/>
</dbReference>
<feature type="domain" description="SAP" evidence="5">
    <location>
        <begin position="71"/>
        <end position="105"/>
    </location>
</feature>
<dbReference type="CDD" id="cd04508">
    <property type="entry name" value="Tudor_SF"/>
    <property type="match status" value="2"/>
</dbReference>
<dbReference type="SUPFAM" id="SSF50249">
    <property type="entry name" value="Nucleic acid-binding proteins"/>
    <property type="match status" value="2"/>
</dbReference>
<protein>
    <submittedName>
        <fullName evidence="6">30S ribosomal protein S1-like</fullName>
    </submittedName>
</protein>
<dbReference type="GO" id="GO:0003729">
    <property type="term" value="F:mRNA binding"/>
    <property type="evidence" value="ECO:0007669"/>
    <property type="project" value="UniProtKB-ARBA"/>
</dbReference>
<evidence type="ECO:0000256" key="1">
    <source>
        <dbReference type="ARBA" id="ARBA00025453"/>
    </source>
</evidence>
<keyword evidence="7" id="KW-1185">Reference proteome</keyword>
<dbReference type="PROSITE" id="PS50304">
    <property type="entry name" value="TUDOR"/>
    <property type="match status" value="1"/>
</dbReference>
<proteinExistence type="predicted"/>
<dbReference type="PROSITE" id="PS50126">
    <property type="entry name" value="S1"/>
    <property type="match status" value="2"/>
</dbReference>
<evidence type="ECO:0000313" key="7">
    <source>
        <dbReference type="Proteomes" id="UP000186817"/>
    </source>
</evidence>
<evidence type="ECO:0000259" key="4">
    <source>
        <dbReference type="PROSITE" id="PS50304"/>
    </source>
</evidence>
<reference evidence="6 7" key="1">
    <citation type="submission" date="2016-02" db="EMBL/GenBank/DDBJ databases">
        <title>Genome analysis of coral dinoflagellate symbionts highlights evolutionary adaptations to a symbiotic lifestyle.</title>
        <authorList>
            <person name="Aranda M."/>
            <person name="Li Y."/>
            <person name="Liew Y.J."/>
            <person name="Baumgarten S."/>
            <person name="Simakov O."/>
            <person name="Wilson M."/>
            <person name="Piel J."/>
            <person name="Ashoor H."/>
            <person name="Bougouffa S."/>
            <person name="Bajic V.B."/>
            <person name="Ryu T."/>
            <person name="Ravasi T."/>
            <person name="Bayer T."/>
            <person name="Micklem G."/>
            <person name="Kim H."/>
            <person name="Bhak J."/>
            <person name="Lajeunesse T.C."/>
            <person name="Voolstra C.R."/>
        </authorList>
    </citation>
    <scope>NUCLEOTIDE SEQUENCE [LARGE SCALE GENOMIC DNA]</scope>
    <source>
        <strain evidence="6 7">CCMP2467</strain>
    </source>
</reference>
<feature type="compositionally biased region" description="Basic and acidic residues" evidence="2">
    <location>
        <begin position="123"/>
        <end position="134"/>
    </location>
</feature>
<dbReference type="SUPFAM" id="SSF63748">
    <property type="entry name" value="Tudor/PWWP/MBT"/>
    <property type="match status" value="3"/>
</dbReference>
<feature type="region of interest" description="Disordered" evidence="2">
    <location>
        <begin position="102"/>
        <end position="144"/>
    </location>
</feature>
<dbReference type="Gene3D" id="2.30.30.140">
    <property type="match status" value="3"/>
</dbReference>
<gene>
    <name evidence="6" type="primary">ypfD</name>
    <name evidence="6" type="ORF">AK812_SmicGene36887</name>
</gene>
<dbReference type="InterPro" id="IPR002999">
    <property type="entry name" value="Tudor"/>
</dbReference>
<dbReference type="InterPro" id="IPR012340">
    <property type="entry name" value="NA-bd_OB-fold"/>
</dbReference>
<dbReference type="InterPro" id="IPR050437">
    <property type="entry name" value="Ribos_protein_bS1-like"/>
</dbReference>
<dbReference type="OrthoDB" id="1918363at2759"/>
<dbReference type="SMART" id="SM00333">
    <property type="entry name" value="TUDOR"/>
    <property type="match status" value="3"/>
</dbReference>
<feature type="domain" description="Tudor" evidence="4">
    <location>
        <begin position="143"/>
        <end position="202"/>
    </location>
</feature>
<dbReference type="InterPro" id="IPR003029">
    <property type="entry name" value="S1_domain"/>
</dbReference>
<dbReference type="SMART" id="SM00316">
    <property type="entry name" value="S1"/>
    <property type="match status" value="2"/>
</dbReference>
<dbReference type="InterPro" id="IPR003034">
    <property type="entry name" value="SAP_dom"/>
</dbReference>
<dbReference type="AlphaFoldDB" id="A0A1Q9CHV6"/>
<dbReference type="EMBL" id="LSRX01001190">
    <property type="protein sequence ID" value="OLP82456.1"/>
    <property type="molecule type" value="Genomic_DNA"/>
</dbReference>
<organism evidence="6 7">
    <name type="scientific">Symbiodinium microadriaticum</name>
    <name type="common">Dinoflagellate</name>
    <name type="synonym">Zooxanthella microadriatica</name>
    <dbReference type="NCBI Taxonomy" id="2951"/>
    <lineage>
        <taxon>Eukaryota</taxon>
        <taxon>Sar</taxon>
        <taxon>Alveolata</taxon>
        <taxon>Dinophyceae</taxon>
        <taxon>Suessiales</taxon>
        <taxon>Symbiodiniaceae</taxon>
        <taxon>Symbiodinium</taxon>
    </lineage>
</organism>
<evidence type="ECO:0000259" key="5">
    <source>
        <dbReference type="PROSITE" id="PS50800"/>
    </source>
</evidence>
<dbReference type="PROSITE" id="PS50800">
    <property type="entry name" value="SAP"/>
    <property type="match status" value="1"/>
</dbReference>
<dbReference type="SMART" id="SM00513">
    <property type="entry name" value="SAP"/>
    <property type="match status" value="1"/>
</dbReference>
<comment type="function">
    <text evidence="1">Associates with the EF-Tu.GDP complex and induces the exchange of GDP to GTP. It remains bound to the aminoacyl-tRNA.EF-Tu.GTP complex up to the GTP hydrolysis stage on the ribosome.</text>
</comment>
<evidence type="ECO:0000256" key="2">
    <source>
        <dbReference type="SAM" id="MobiDB-lite"/>
    </source>
</evidence>